<dbReference type="SUPFAM" id="SSF46942">
    <property type="entry name" value="Elongation factor TFIIS domain 2"/>
    <property type="match status" value="1"/>
</dbReference>
<dbReference type="Gene3D" id="1.10.472.30">
    <property type="entry name" value="Transcription elongation factor S-II, central domain"/>
    <property type="match status" value="1"/>
</dbReference>
<evidence type="ECO:0000259" key="3">
    <source>
        <dbReference type="PROSITE" id="PS51321"/>
    </source>
</evidence>
<dbReference type="Pfam" id="PF07500">
    <property type="entry name" value="TFIIS_M"/>
    <property type="match status" value="1"/>
</dbReference>
<evidence type="ECO:0000256" key="1">
    <source>
        <dbReference type="PROSITE-ProRule" id="PRU00649"/>
    </source>
</evidence>
<dbReference type="PROSITE" id="PS51319">
    <property type="entry name" value="TFIIS_N"/>
    <property type="match status" value="1"/>
</dbReference>
<dbReference type="InterPro" id="IPR003618">
    <property type="entry name" value="TFIIS_cen_dom"/>
</dbReference>
<dbReference type="SUPFAM" id="SSF47676">
    <property type="entry name" value="Conserved domain common to transcription factors TFIIS, elongin A, CRSP70"/>
    <property type="match status" value="1"/>
</dbReference>
<feature type="non-terminal residue" evidence="4">
    <location>
        <position position="1"/>
    </location>
</feature>
<evidence type="ECO:0008006" key="5">
    <source>
        <dbReference type="Google" id="ProtNLM"/>
    </source>
</evidence>
<dbReference type="InterPro" id="IPR017923">
    <property type="entry name" value="TFIIS_N"/>
</dbReference>
<organism evidence="4">
    <name type="scientific">Arion vulgaris</name>
    <dbReference type="NCBI Taxonomy" id="1028688"/>
    <lineage>
        <taxon>Eukaryota</taxon>
        <taxon>Metazoa</taxon>
        <taxon>Spiralia</taxon>
        <taxon>Lophotrochozoa</taxon>
        <taxon>Mollusca</taxon>
        <taxon>Gastropoda</taxon>
        <taxon>Heterobranchia</taxon>
        <taxon>Euthyneura</taxon>
        <taxon>Panpulmonata</taxon>
        <taxon>Eupulmonata</taxon>
        <taxon>Stylommatophora</taxon>
        <taxon>Helicina</taxon>
        <taxon>Arionoidea</taxon>
        <taxon>Arionidae</taxon>
        <taxon>Arion</taxon>
    </lineage>
</organism>
<accession>A0A0B7B5P9</accession>
<feature type="domain" description="TFIIS N-terminal" evidence="2">
    <location>
        <begin position="92"/>
        <end position="166"/>
    </location>
</feature>
<dbReference type="GO" id="GO:0005634">
    <property type="term" value="C:nucleus"/>
    <property type="evidence" value="ECO:0007669"/>
    <property type="project" value="UniProtKB-SubCell"/>
</dbReference>
<dbReference type="Gene3D" id="1.20.930.10">
    <property type="entry name" value="Conserved domain common to transcription factors TFIIS, elongin A, CRSP70"/>
    <property type="match status" value="1"/>
</dbReference>
<reference evidence="4" key="1">
    <citation type="submission" date="2014-12" db="EMBL/GenBank/DDBJ databases">
        <title>Insight into the proteome of Arion vulgaris.</title>
        <authorList>
            <person name="Aradska J."/>
            <person name="Bulat T."/>
            <person name="Smidak R."/>
            <person name="Sarate P."/>
            <person name="Gangsoo J."/>
            <person name="Sialana F."/>
            <person name="Bilban M."/>
            <person name="Lubec G."/>
        </authorList>
    </citation>
    <scope>NUCLEOTIDE SEQUENCE</scope>
    <source>
        <tissue evidence="4">Skin</tissue>
    </source>
</reference>
<sequence length="261" mass="30293">VRGDLQHYKISLVLIKIVHAQSLLTNSSLFTFLSLLHSLFTFVDQLGKPRHSMDKYLIKTTRKKPDIVTIPSSPKKLKQKTLHSLKGVVVVEDIERLKSKLELPTQSKSIILSSLLELGKKIPPRNILLSTKIGHTVNKLRKHPDQDVSRSSRIVLVKWKNFYQDHMHRPQIEVKCDTKTENLRQRGKTLLSDALRVENGHKIVDAIERETFHQHKRLVNPAYRRSIRTMIFKLMHNEELRNSVTMGNLSVEDFVKEYKKS</sequence>
<dbReference type="AlphaFoldDB" id="A0A0B7B5P9"/>
<dbReference type="InterPro" id="IPR036575">
    <property type="entry name" value="TFIIS_cen_dom_sf"/>
</dbReference>
<gene>
    <name evidence="4" type="primary">ORF163815</name>
</gene>
<feature type="domain" description="TFIIS central" evidence="3">
    <location>
        <begin position="183"/>
        <end position="261"/>
    </location>
</feature>
<dbReference type="PROSITE" id="PS51321">
    <property type="entry name" value="TFIIS_CENTRAL"/>
    <property type="match status" value="1"/>
</dbReference>
<comment type="subcellular location">
    <subcellularLocation>
        <location evidence="1">Nucleus</location>
    </subcellularLocation>
</comment>
<evidence type="ECO:0000313" key="4">
    <source>
        <dbReference type="EMBL" id="CEK88212.1"/>
    </source>
</evidence>
<evidence type="ECO:0000259" key="2">
    <source>
        <dbReference type="PROSITE" id="PS51319"/>
    </source>
</evidence>
<keyword evidence="1" id="KW-0539">Nucleus</keyword>
<protein>
    <recommendedName>
        <fullName evidence="5">TFIIS N-terminal domain-containing protein</fullName>
    </recommendedName>
</protein>
<proteinExistence type="predicted"/>
<dbReference type="InterPro" id="IPR035441">
    <property type="entry name" value="TFIIS/LEDGF_dom_sf"/>
</dbReference>
<name>A0A0B7B5P9_9EUPU</name>
<dbReference type="EMBL" id="HACG01041347">
    <property type="protein sequence ID" value="CEK88212.1"/>
    <property type="molecule type" value="Transcribed_RNA"/>
</dbReference>
<dbReference type="GO" id="GO:0006351">
    <property type="term" value="P:DNA-templated transcription"/>
    <property type="evidence" value="ECO:0007669"/>
    <property type="project" value="InterPro"/>
</dbReference>
<dbReference type="Pfam" id="PF08711">
    <property type="entry name" value="Med26"/>
    <property type="match status" value="1"/>
</dbReference>